<sequence length="109" mass="12289">MQCLWVSSGSGKKSEMPTLTRSVVRVRHNGATSSVGLLGGSWVYSEEQRFWRYTVGLYPNSFSVWPQAYCLTPLSKPRFQTQICSSYLVGLLQPMLMKCEAQAWVTVCD</sequence>
<organism evidence="1 2">
    <name type="scientific">Rangifer tarandus platyrhynchus</name>
    <name type="common">Svalbard reindeer</name>
    <dbReference type="NCBI Taxonomy" id="3082113"/>
    <lineage>
        <taxon>Eukaryota</taxon>
        <taxon>Metazoa</taxon>
        <taxon>Chordata</taxon>
        <taxon>Craniata</taxon>
        <taxon>Vertebrata</taxon>
        <taxon>Euteleostomi</taxon>
        <taxon>Mammalia</taxon>
        <taxon>Eutheria</taxon>
        <taxon>Laurasiatheria</taxon>
        <taxon>Artiodactyla</taxon>
        <taxon>Ruminantia</taxon>
        <taxon>Pecora</taxon>
        <taxon>Cervidae</taxon>
        <taxon>Odocoileinae</taxon>
        <taxon>Rangifer</taxon>
    </lineage>
</organism>
<dbReference type="EMBL" id="OX459947">
    <property type="protein sequence ID" value="CAI9154827.1"/>
    <property type="molecule type" value="Genomic_DNA"/>
</dbReference>
<gene>
    <name evidence="1" type="ORF">MRATA1EN1_LOCUS3789</name>
</gene>
<reference evidence="1" key="1">
    <citation type="submission" date="2023-04" db="EMBL/GenBank/DDBJ databases">
        <authorList>
            <consortium name="ELIXIR-Norway"/>
        </authorList>
    </citation>
    <scope>NUCLEOTIDE SEQUENCE [LARGE SCALE GENOMIC DNA]</scope>
</reference>
<name>A0ABN8Y2P5_RANTA</name>
<proteinExistence type="predicted"/>
<accession>A0ABN8Y2P5</accession>
<keyword evidence="2" id="KW-1185">Reference proteome</keyword>
<dbReference type="Proteomes" id="UP001176941">
    <property type="component" value="Chromosome 11"/>
</dbReference>
<evidence type="ECO:0000313" key="1">
    <source>
        <dbReference type="EMBL" id="CAI9154827.1"/>
    </source>
</evidence>
<protein>
    <submittedName>
        <fullName evidence="1">Uncharacterized protein</fullName>
    </submittedName>
</protein>
<evidence type="ECO:0000313" key="2">
    <source>
        <dbReference type="Proteomes" id="UP001176941"/>
    </source>
</evidence>